<proteinExistence type="predicted"/>
<dbReference type="AlphaFoldDB" id="A0AAE0FTY6"/>
<reference evidence="1 2" key="1">
    <citation type="journal article" date="2015" name="Genome Biol. Evol.">
        <title>Comparative Genomics of a Bacterivorous Green Alga Reveals Evolutionary Causalities and Consequences of Phago-Mixotrophic Mode of Nutrition.</title>
        <authorList>
            <person name="Burns J.A."/>
            <person name="Paasch A."/>
            <person name="Narechania A."/>
            <person name="Kim E."/>
        </authorList>
    </citation>
    <scope>NUCLEOTIDE SEQUENCE [LARGE SCALE GENOMIC DNA]</scope>
    <source>
        <strain evidence="1 2">PLY_AMNH</strain>
    </source>
</reference>
<evidence type="ECO:0000313" key="1">
    <source>
        <dbReference type="EMBL" id="KAK3265590.1"/>
    </source>
</evidence>
<evidence type="ECO:0000313" key="2">
    <source>
        <dbReference type="Proteomes" id="UP001190700"/>
    </source>
</evidence>
<organism evidence="1 2">
    <name type="scientific">Cymbomonas tetramitiformis</name>
    <dbReference type="NCBI Taxonomy" id="36881"/>
    <lineage>
        <taxon>Eukaryota</taxon>
        <taxon>Viridiplantae</taxon>
        <taxon>Chlorophyta</taxon>
        <taxon>Pyramimonadophyceae</taxon>
        <taxon>Pyramimonadales</taxon>
        <taxon>Pyramimonadaceae</taxon>
        <taxon>Cymbomonas</taxon>
    </lineage>
</organism>
<sequence length="231" mass="25807">MGFSHGLASGRVGAVLWENHHDGSEGTKTLQEEVEFMVTHGYAVYMISSVEADVLGSARREYVPGPFLRVDGRYWDPLYNVAAEAGVPVTLMAIKEEDSFHRYLMDDMLCRPADDLMRVLRKDVKRTEWVKTTGIDHLTSAAAADGGKEIVRANLTTDEEKVDKKDVGLCECQKVLFELPPSCGLVSPPPPTPKDMEGYFKWYAVQKHQNHVKNHGKEFEDALAEQAGIVR</sequence>
<gene>
    <name evidence="1" type="ORF">CYMTET_25737</name>
</gene>
<comment type="caution">
    <text evidence="1">The sequence shown here is derived from an EMBL/GenBank/DDBJ whole genome shotgun (WGS) entry which is preliminary data.</text>
</comment>
<accession>A0AAE0FTY6</accession>
<dbReference type="Proteomes" id="UP001190700">
    <property type="component" value="Unassembled WGS sequence"/>
</dbReference>
<keyword evidence="2" id="KW-1185">Reference proteome</keyword>
<dbReference type="EMBL" id="LGRX02013817">
    <property type="protein sequence ID" value="KAK3265590.1"/>
    <property type="molecule type" value="Genomic_DNA"/>
</dbReference>
<protein>
    <submittedName>
        <fullName evidence="1">Uncharacterized protein</fullName>
    </submittedName>
</protein>
<name>A0AAE0FTY6_9CHLO</name>